<dbReference type="OrthoDB" id="5961559at2759"/>
<dbReference type="AlphaFoldDB" id="A0A6P8Z250"/>
<dbReference type="CDD" id="cd19864">
    <property type="entry name" value="DSRM_PRKRA-like_rpt3"/>
    <property type="match status" value="1"/>
</dbReference>
<evidence type="ECO:0000259" key="3">
    <source>
        <dbReference type="PROSITE" id="PS50137"/>
    </source>
</evidence>
<dbReference type="GO" id="GO:0016442">
    <property type="term" value="C:RISC complex"/>
    <property type="evidence" value="ECO:0007669"/>
    <property type="project" value="TreeGrafter"/>
</dbReference>
<keyword evidence="1 2" id="KW-0694">RNA-binding</keyword>
<gene>
    <name evidence="5" type="primary">LOC117646891</name>
</gene>
<proteinExistence type="predicted"/>
<keyword evidence="5" id="KW-0808">Transferase</keyword>
<dbReference type="GO" id="GO:0070920">
    <property type="term" value="P:regulation of regulatory ncRNA processing"/>
    <property type="evidence" value="ECO:0007669"/>
    <property type="project" value="TreeGrafter"/>
</dbReference>
<dbReference type="Gene3D" id="3.30.160.20">
    <property type="match status" value="2"/>
</dbReference>
<dbReference type="GO" id="GO:0005737">
    <property type="term" value="C:cytoplasm"/>
    <property type="evidence" value="ECO:0007669"/>
    <property type="project" value="TreeGrafter"/>
</dbReference>
<protein>
    <submittedName>
        <fullName evidence="5">Interferon-inducible double-stranded RNA-dependent protein kinase activator A homolog</fullName>
    </submittedName>
</protein>
<dbReference type="GO" id="GO:0016301">
    <property type="term" value="F:kinase activity"/>
    <property type="evidence" value="ECO:0007669"/>
    <property type="project" value="UniProtKB-KW"/>
</dbReference>
<dbReference type="GO" id="GO:0070578">
    <property type="term" value="C:RISC-loading complex"/>
    <property type="evidence" value="ECO:0007669"/>
    <property type="project" value="TreeGrafter"/>
</dbReference>
<dbReference type="Proteomes" id="UP000515158">
    <property type="component" value="Unplaced"/>
</dbReference>
<dbReference type="PROSITE" id="PS50137">
    <property type="entry name" value="DS_RBD"/>
    <property type="match status" value="1"/>
</dbReference>
<dbReference type="RefSeq" id="XP_034244085.1">
    <property type="nucleotide sequence ID" value="XM_034388194.1"/>
</dbReference>
<dbReference type="KEGG" id="tpal:117646891"/>
<dbReference type="Pfam" id="PF00035">
    <property type="entry name" value="dsrm"/>
    <property type="match status" value="1"/>
</dbReference>
<dbReference type="GO" id="GO:0003725">
    <property type="term" value="F:double-stranded RNA binding"/>
    <property type="evidence" value="ECO:0007669"/>
    <property type="project" value="TreeGrafter"/>
</dbReference>
<dbReference type="InterPro" id="IPR051247">
    <property type="entry name" value="RLC_Component"/>
</dbReference>
<sequence>MPGASYFLSKLATQIPGPLVGSTVVKNQPPPCLELVPVSPVKTVTNDSSLTIPYSDCRDVVCVPPKDPEVYENVYCRPMVRQYMPSGNRASIFATLPISMKGLDENPVGELQELCTKMRWVFPSYTVCCENGQPHERTFVIGVRLYNVRDKGEAKSKKAAKREAARNLLFQLLERSAGQRHANLAPSAAVEYRPTSEASIKHPESLQLQPYQELPPHSKCIDMLQELASRRNLRVVYIRLDSKTSTGLIQVMLQISTSPVIVVSGQGRTLLEAKAEAALNALECIRITAKKMTFQSMNLPL</sequence>
<dbReference type="InterPro" id="IPR014720">
    <property type="entry name" value="dsRBD_dom"/>
</dbReference>
<reference evidence="5" key="1">
    <citation type="submission" date="2025-08" db="UniProtKB">
        <authorList>
            <consortium name="RefSeq"/>
        </authorList>
    </citation>
    <scope>IDENTIFICATION</scope>
    <source>
        <tissue evidence="5">Total insect</tissue>
    </source>
</reference>
<dbReference type="GeneID" id="117646891"/>
<name>A0A6P8Z250_THRPL</name>
<dbReference type="GO" id="GO:0035197">
    <property type="term" value="F:siRNA binding"/>
    <property type="evidence" value="ECO:0007669"/>
    <property type="project" value="TreeGrafter"/>
</dbReference>
<dbReference type="GO" id="GO:0005634">
    <property type="term" value="C:nucleus"/>
    <property type="evidence" value="ECO:0007669"/>
    <property type="project" value="TreeGrafter"/>
</dbReference>
<dbReference type="FunFam" id="3.30.160.20:FF:000007">
    <property type="entry name" value="Double-stranded RNA-binding protein Staufen homolog 1"/>
    <property type="match status" value="1"/>
</dbReference>
<evidence type="ECO:0000313" key="5">
    <source>
        <dbReference type="RefSeq" id="XP_034244085.1"/>
    </source>
</evidence>
<evidence type="ECO:0000256" key="1">
    <source>
        <dbReference type="ARBA" id="ARBA00022884"/>
    </source>
</evidence>
<dbReference type="PANTHER" id="PTHR46205">
    <property type="entry name" value="LOQUACIOUS, ISOFORM B"/>
    <property type="match status" value="1"/>
</dbReference>
<evidence type="ECO:0000256" key="2">
    <source>
        <dbReference type="PROSITE-ProRule" id="PRU00266"/>
    </source>
</evidence>
<keyword evidence="5" id="KW-0418">Kinase</keyword>
<dbReference type="GO" id="GO:0030422">
    <property type="term" value="P:siRNA processing"/>
    <property type="evidence" value="ECO:0007669"/>
    <property type="project" value="TreeGrafter"/>
</dbReference>
<evidence type="ECO:0000313" key="4">
    <source>
        <dbReference type="Proteomes" id="UP000515158"/>
    </source>
</evidence>
<keyword evidence="4" id="KW-1185">Reference proteome</keyword>
<feature type="domain" description="DRBM" evidence="3">
    <location>
        <begin position="106"/>
        <end position="174"/>
    </location>
</feature>
<dbReference type="SUPFAM" id="SSF54768">
    <property type="entry name" value="dsRNA-binding domain-like"/>
    <property type="match status" value="2"/>
</dbReference>
<organism evidence="5">
    <name type="scientific">Thrips palmi</name>
    <name type="common">Melon thrips</name>
    <dbReference type="NCBI Taxonomy" id="161013"/>
    <lineage>
        <taxon>Eukaryota</taxon>
        <taxon>Metazoa</taxon>
        <taxon>Ecdysozoa</taxon>
        <taxon>Arthropoda</taxon>
        <taxon>Hexapoda</taxon>
        <taxon>Insecta</taxon>
        <taxon>Pterygota</taxon>
        <taxon>Neoptera</taxon>
        <taxon>Paraneoptera</taxon>
        <taxon>Thysanoptera</taxon>
        <taxon>Terebrantia</taxon>
        <taxon>Thripoidea</taxon>
        <taxon>Thripidae</taxon>
        <taxon>Thrips</taxon>
    </lineage>
</organism>
<accession>A0A6P8Z250</accession>
<dbReference type="PANTHER" id="PTHR46205:SF3">
    <property type="entry name" value="LOQUACIOUS, ISOFORM B"/>
    <property type="match status" value="1"/>
</dbReference>
<dbReference type="InParanoid" id="A0A6P8Z250"/>
<dbReference type="SMART" id="SM00358">
    <property type="entry name" value="DSRM"/>
    <property type="match status" value="2"/>
</dbReference>